<organism evidence="1">
    <name type="scientific">uncultured Caudovirales phage</name>
    <dbReference type="NCBI Taxonomy" id="2100421"/>
    <lineage>
        <taxon>Viruses</taxon>
        <taxon>Duplodnaviria</taxon>
        <taxon>Heunggongvirae</taxon>
        <taxon>Uroviricota</taxon>
        <taxon>Caudoviricetes</taxon>
        <taxon>Peduoviridae</taxon>
        <taxon>Maltschvirus</taxon>
        <taxon>Maltschvirus maltsch</taxon>
    </lineage>
</organism>
<accession>A0A6J5NVJ1</accession>
<name>A0A6J5NVJ1_9CAUD</name>
<protein>
    <submittedName>
        <fullName evidence="1">Uncharacterized protein</fullName>
    </submittedName>
</protein>
<proteinExistence type="predicted"/>
<sequence>MPAAYTDLFNTALDNLNTTLSAVLNLKVVNDPRNLTPPCAFIDAPSFEAFNANIVKLMFPVRVITLGPGNLDAQRSLLNMASLVLGANVAVTDGRPTEALIGGVAYPAYDLTITMQAQTQ</sequence>
<reference evidence="1" key="1">
    <citation type="submission" date="2020-04" db="EMBL/GenBank/DDBJ databases">
        <authorList>
            <person name="Chiriac C."/>
            <person name="Salcher M."/>
            <person name="Ghai R."/>
            <person name="Kavagutti S V."/>
        </authorList>
    </citation>
    <scope>NUCLEOTIDE SEQUENCE</scope>
</reference>
<evidence type="ECO:0000313" key="1">
    <source>
        <dbReference type="EMBL" id="CAB4163033.1"/>
    </source>
</evidence>
<dbReference type="EMBL" id="LR796739">
    <property type="protein sequence ID" value="CAB4163033.1"/>
    <property type="molecule type" value="Genomic_DNA"/>
</dbReference>
<gene>
    <name evidence="1" type="ORF">UFOVP795_9</name>
</gene>